<gene>
    <name evidence="3" type="ORF">J2S73_003933</name>
</gene>
<accession>A0AAE3VS89</accession>
<keyword evidence="2" id="KW-0472">Membrane</keyword>
<keyword evidence="4" id="KW-1185">Reference proteome</keyword>
<reference evidence="3" key="1">
    <citation type="submission" date="2023-07" db="EMBL/GenBank/DDBJ databases">
        <title>Genomic Encyclopedia of Type Strains, Phase IV (KMG-IV): sequencing the most valuable type-strain genomes for metagenomic binning, comparative biology and taxonomic classification.</title>
        <authorList>
            <person name="Goeker M."/>
        </authorList>
    </citation>
    <scope>NUCLEOTIDE SEQUENCE</scope>
    <source>
        <strain evidence="3">DSM 21202</strain>
    </source>
</reference>
<evidence type="ECO:0000256" key="2">
    <source>
        <dbReference type="SAM" id="Phobius"/>
    </source>
</evidence>
<dbReference type="EMBL" id="JAUSUL010000005">
    <property type="protein sequence ID" value="MDQ0317449.1"/>
    <property type="molecule type" value="Genomic_DNA"/>
</dbReference>
<organism evidence="3 4">
    <name type="scientific">Amorphus orientalis</name>
    <dbReference type="NCBI Taxonomy" id="649198"/>
    <lineage>
        <taxon>Bacteria</taxon>
        <taxon>Pseudomonadati</taxon>
        <taxon>Pseudomonadota</taxon>
        <taxon>Alphaproteobacteria</taxon>
        <taxon>Hyphomicrobiales</taxon>
        <taxon>Amorphaceae</taxon>
        <taxon>Amorphus</taxon>
    </lineage>
</organism>
<dbReference type="AlphaFoldDB" id="A0AAE3VS89"/>
<keyword evidence="2" id="KW-1133">Transmembrane helix</keyword>
<name>A0AAE3VS89_9HYPH</name>
<feature type="compositionally biased region" description="Basic and acidic residues" evidence="1">
    <location>
        <begin position="120"/>
        <end position="136"/>
    </location>
</feature>
<evidence type="ECO:0000256" key="1">
    <source>
        <dbReference type="SAM" id="MobiDB-lite"/>
    </source>
</evidence>
<feature type="transmembrane region" description="Helical" evidence="2">
    <location>
        <begin position="270"/>
        <end position="294"/>
    </location>
</feature>
<comment type="caution">
    <text evidence="3">The sequence shown here is derived from an EMBL/GenBank/DDBJ whole genome shotgun (WGS) entry which is preliminary data.</text>
</comment>
<feature type="compositionally biased region" description="Low complexity" evidence="1">
    <location>
        <begin position="180"/>
        <end position="195"/>
    </location>
</feature>
<feature type="compositionally biased region" description="Acidic residues" evidence="1">
    <location>
        <begin position="64"/>
        <end position="80"/>
    </location>
</feature>
<feature type="compositionally biased region" description="Acidic residues" evidence="1">
    <location>
        <begin position="234"/>
        <end position="244"/>
    </location>
</feature>
<sequence length="398" mass="42163">MKTARFRCNACGEPLVRPVLSCPYCGAFRSAVPLDSAAQLEDERDTYTGEQATDDAGYDQAPDEREDDEPTDLVYVEEPEDRSSDPDGPIPLAVPVDEPAPAPAPEPAAATGDLSGVRGRRADPDIDAAPRVERTPKPAPEPAGRRIEPTLGSAEPAARRVGAPDVRVPGAPRPEPAAPEPAAADPHADADAAPAAPLPDPEREPRRGRRRRASAQRRVAPSPPAPGPVADHDETYEEDDGEEQGSDRSSIDAFMLETEERPRERRRRGWGGLIALAIILLLLVGGGGAAYYWLESRGVIEALRGSATMQVTRLGEPQSVSVPTSWTGVPDPASGGAVGVLIDGDGPFRLRVDGTVYTLDSGEPVRVPVREGTELEVRGLGGPVTLQVTRLGEEAAPQ</sequence>
<dbReference type="RefSeq" id="WP_306887368.1">
    <property type="nucleotide sequence ID" value="NZ_JAUSUL010000005.1"/>
</dbReference>
<evidence type="ECO:0008006" key="5">
    <source>
        <dbReference type="Google" id="ProtNLM"/>
    </source>
</evidence>
<feature type="compositionally biased region" description="Basic residues" evidence="1">
    <location>
        <begin position="206"/>
        <end position="215"/>
    </location>
</feature>
<proteinExistence type="predicted"/>
<evidence type="ECO:0000313" key="3">
    <source>
        <dbReference type="EMBL" id="MDQ0317449.1"/>
    </source>
</evidence>
<evidence type="ECO:0000313" key="4">
    <source>
        <dbReference type="Proteomes" id="UP001229244"/>
    </source>
</evidence>
<feature type="region of interest" description="Disordered" evidence="1">
    <location>
        <begin position="33"/>
        <end position="266"/>
    </location>
</feature>
<protein>
    <recommendedName>
        <fullName evidence="5">Zinc-ribbon domain-containing protein</fullName>
    </recommendedName>
</protein>
<keyword evidence="2" id="KW-0812">Transmembrane</keyword>
<dbReference type="Proteomes" id="UP001229244">
    <property type="component" value="Unassembled WGS sequence"/>
</dbReference>